<proteinExistence type="predicted"/>
<accession>A0ABM4UF56</accession>
<keyword evidence="1" id="KW-1185">Reference proteome</keyword>
<dbReference type="GeneID" id="140007100"/>
<dbReference type="PANTHER" id="PTHR31973">
    <property type="entry name" value="POLYPROTEIN, PUTATIVE-RELATED"/>
    <property type="match status" value="1"/>
</dbReference>
<evidence type="ECO:0008006" key="3">
    <source>
        <dbReference type="Google" id="ProtNLM"/>
    </source>
</evidence>
<evidence type="ECO:0000313" key="1">
    <source>
        <dbReference type="Proteomes" id="UP001652660"/>
    </source>
</evidence>
<dbReference type="Proteomes" id="UP001652660">
    <property type="component" value="Chromosome 5e"/>
</dbReference>
<protein>
    <recommendedName>
        <fullName evidence="3">Zinc finger PMZ-type domain-containing protein</fullName>
    </recommendedName>
</protein>
<organism evidence="1 2">
    <name type="scientific">Coffea arabica</name>
    <name type="common">Arabian coffee</name>
    <dbReference type="NCBI Taxonomy" id="13443"/>
    <lineage>
        <taxon>Eukaryota</taxon>
        <taxon>Viridiplantae</taxon>
        <taxon>Streptophyta</taxon>
        <taxon>Embryophyta</taxon>
        <taxon>Tracheophyta</taxon>
        <taxon>Spermatophyta</taxon>
        <taxon>Magnoliopsida</taxon>
        <taxon>eudicotyledons</taxon>
        <taxon>Gunneridae</taxon>
        <taxon>Pentapetalae</taxon>
        <taxon>asterids</taxon>
        <taxon>lamiids</taxon>
        <taxon>Gentianales</taxon>
        <taxon>Rubiaceae</taxon>
        <taxon>Ixoroideae</taxon>
        <taxon>Gardenieae complex</taxon>
        <taxon>Bertiereae - Coffeeae clade</taxon>
        <taxon>Coffeeae</taxon>
        <taxon>Coffea</taxon>
    </lineage>
</organism>
<gene>
    <name evidence="2" type="primary">LOC140007100</name>
</gene>
<name>A0ABM4UF56_COFAR</name>
<sequence length="181" mass="20631">MTNNFTESFNAWVSDLRRLPILTLYEGVVPPKIVEKLREIATQSRKCELSMTSETLFEVKEFGKSYIANLQKRTCEYGAFHILGIPCKHGALGIIYRRENLKKYCDPMFTIEVYQKTYFGMINPVSDERNWSNMLEVRQRREKPGRGLANTGLTEADHVSGNVPVVFSSQGSNPNCPNQST</sequence>
<evidence type="ECO:0000313" key="2">
    <source>
        <dbReference type="RefSeq" id="XP_071905914.1"/>
    </source>
</evidence>
<reference evidence="2" key="1">
    <citation type="submission" date="2025-08" db="UniProtKB">
        <authorList>
            <consortium name="RefSeq"/>
        </authorList>
    </citation>
    <scope>IDENTIFICATION</scope>
    <source>
        <tissue evidence="2">Leaves</tissue>
    </source>
</reference>
<dbReference type="PANTHER" id="PTHR31973:SF187">
    <property type="entry name" value="MUTATOR TRANSPOSASE MUDRA PROTEIN"/>
    <property type="match status" value="1"/>
</dbReference>
<dbReference type="RefSeq" id="XP_071905914.1">
    <property type="nucleotide sequence ID" value="XM_072049813.1"/>
</dbReference>